<comment type="catalytic activity">
    <reaction evidence="6">
        <text>(6S)-NADPHX + ATP = ADP + phosphate + NADPH + H(+)</text>
        <dbReference type="Rhea" id="RHEA:32231"/>
        <dbReference type="ChEBI" id="CHEBI:15378"/>
        <dbReference type="ChEBI" id="CHEBI:30616"/>
        <dbReference type="ChEBI" id="CHEBI:43474"/>
        <dbReference type="ChEBI" id="CHEBI:57783"/>
        <dbReference type="ChEBI" id="CHEBI:64076"/>
        <dbReference type="ChEBI" id="CHEBI:456216"/>
        <dbReference type="EC" id="4.2.1.93"/>
    </reaction>
</comment>
<dbReference type="InterPro" id="IPR029056">
    <property type="entry name" value="Ribokinase-like"/>
</dbReference>
<dbReference type="VEuPathDB" id="CryptoDB:ChTU502y2012_407g1780"/>
<gene>
    <name evidence="9" type="ORF">CHUDEA7_3640</name>
    <name evidence="10" type="ORF">GY17_00003083</name>
</gene>
<keyword evidence="4 6" id="KW-0520">NAD</keyword>
<reference evidence="10 11" key="3">
    <citation type="submission" date="2017-10" db="EMBL/GenBank/DDBJ databases">
        <title>Consistent, comparative and evidence-based genome annotation and re-annotation for the closely-related species, Cryptosporidium parvum, C. hominis and C. tyzzeri.</title>
        <authorList>
            <person name="Baptista R.P."/>
            <person name="Li Y."/>
            <person name="Sateriale A."/>
            <person name="Striepen B."/>
            <person name="Kissinger J.C."/>
        </authorList>
    </citation>
    <scope>NUCLEOTIDE SEQUENCE [LARGE SCALE GENOMIC DNA]</scope>
    <source>
        <strain evidence="10">30976</strain>
    </source>
</reference>
<dbReference type="PROSITE" id="PS51383">
    <property type="entry name" value="YJEF_C_3"/>
    <property type="match status" value="1"/>
</dbReference>
<keyword evidence="1 6" id="KW-0547">Nucleotide-binding</keyword>
<keyword evidence="2 6" id="KW-0067">ATP-binding</keyword>
<proteinExistence type="inferred from homology"/>
<dbReference type="EMBL" id="JTAI01000005">
    <property type="protein sequence ID" value="PPS93996.1"/>
    <property type="molecule type" value="Genomic_DNA"/>
</dbReference>
<dbReference type="Proteomes" id="UP001429100">
    <property type="component" value="Unassembled WGS sequence"/>
</dbReference>
<comment type="function">
    <text evidence="6">Catalyzes the dehydration of the S-form of NAD(P)HX at the expense of ATP, which is converted to ADP. Together with NAD(P)HX epimerase, which catalyzes the epimerization of the S- and R-forms, the enzyme allows the repair of both epimers of NAD(P)HX, a damaged form of NAD(P)H that is a result of enzymatic or heat-dependent hydration.</text>
</comment>
<dbReference type="PANTHER" id="PTHR12592">
    <property type="entry name" value="ATP-DEPENDENT (S)-NAD(P)H-HYDRATE DEHYDRATASE FAMILY MEMBER"/>
    <property type="match status" value="1"/>
</dbReference>
<protein>
    <recommendedName>
        <fullName evidence="6">ATP-dependent (S)-NAD(P)H-hydrate dehydratase</fullName>
        <ecNumber evidence="6">4.2.1.93</ecNumber>
    </recommendedName>
    <alternativeName>
        <fullName evidence="6">ATP-dependent NAD(P)HX dehydratase</fullName>
    </alternativeName>
</protein>
<dbReference type="GO" id="GO:0047453">
    <property type="term" value="F:ATP-dependent NAD(P)H-hydrate dehydratase activity"/>
    <property type="evidence" value="ECO:0007669"/>
    <property type="project" value="UniProtKB-UniRule"/>
</dbReference>
<keyword evidence="3" id="KW-0521">NADP</keyword>
<evidence type="ECO:0000256" key="2">
    <source>
        <dbReference type="ARBA" id="ARBA00022840"/>
    </source>
</evidence>
<name>A0A0S4TKC7_CRYHO</name>
<comment type="catalytic activity">
    <reaction evidence="6">
        <text>(6S)-NADHX + ATP = ADP + phosphate + NADH + H(+)</text>
        <dbReference type="Rhea" id="RHEA:19017"/>
        <dbReference type="ChEBI" id="CHEBI:15378"/>
        <dbReference type="ChEBI" id="CHEBI:30616"/>
        <dbReference type="ChEBI" id="CHEBI:43474"/>
        <dbReference type="ChEBI" id="CHEBI:57945"/>
        <dbReference type="ChEBI" id="CHEBI:64074"/>
        <dbReference type="ChEBI" id="CHEBI:456216"/>
        <dbReference type="EC" id="4.2.1.93"/>
    </reaction>
</comment>
<dbReference type="InterPro" id="IPR017953">
    <property type="entry name" value="Carbohydrate_kinase_pred_CS"/>
</dbReference>
<evidence type="ECO:0000256" key="5">
    <source>
        <dbReference type="ARBA" id="ARBA00023239"/>
    </source>
</evidence>
<feature type="binding site" evidence="6">
    <location>
        <begin position="417"/>
        <end position="421"/>
    </location>
    <ligand>
        <name>ATP</name>
        <dbReference type="ChEBI" id="CHEBI:30616"/>
    </ligand>
</feature>
<comment type="similarity">
    <text evidence="6">Belongs to the NnrD/CARKD family.</text>
</comment>
<organism evidence="9">
    <name type="scientific">Cryptosporidium hominis</name>
    <dbReference type="NCBI Taxonomy" id="237895"/>
    <lineage>
        <taxon>Eukaryota</taxon>
        <taxon>Sar</taxon>
        <taxon>Alveolata</taxon>
        <taxon>Apicomplexa</taxon>
        <taxon>Conoidasida</taxon>
        <taxon>Coccidia</taxon>
        <taxon>Eucoccidiorida</taxon>
        <taxon>Eimeriorina</taxon>
        <taxon>Cryptosporidiidae</taxon>
        <taxon>Cryptosporidium</taxon>
    </lineage>
</organism>
<reference evidence="10 11" key="1">
    <citation type="submission" date="2014-11" db="EMBL/GenBank/DDBJ databases">
        <title>Comparative genomic analysis of Cryptosporidium hominis reveals occurrence of genetic recombination in virulent subtypes.</title>
        <authorList>
            <person name="Guo Y."/>
            <person name="Tang K."/>
            <person name="Frace M."/>
            <person name="Li N."/>
            <person name="Roellig D.M."/>
            <person name="Sammons S."/>
            <person name="Knipe K."/>
            <person name="Rowe L."/>
            <person name="Feng Y."/>
            <person name="Xiao L."/>
        </authorList>
    </citation>
    <scope>NUCLEOTIDE SEQUENCE [LARGE SCALE GENOMIC DNA]</scope>
    <source>
        <strain evidence="10">30976</strain>
    </source>
</reference>
<keyword evidence="6" id="KW-0597">Phosphoprotein</keyword>
<evidence type="ECO:0000256" key="3">
    <source>
        <dbReference type="ARBA" id="ARBA00022857"/>
    </source>
</evidence>
<dbReference type="AlphaFoldDB" id="A0A0S4TKC7"/>
<dbReference type="GO" id="GO:0110051">
    <property type="term" value="P:metabolite repair"/>
    <property type="evidence" value="ECO:0007669"/>
    <property type="project" value="TreeGrafter"/>
</dbReference>
<dbReference type="CDD" id="cd01171">
    <property type="entry name" value="YXKO-related"/>
    <property type="match status" value="1"/>
</dbReference>
<feature type="binding site" evidence="6">
    <location>
        <begin position="436"/>
        <end position="445"/>
    </location>
    <ligand>
        <name>ATP</name>
        <dbReference type="ChEBI" id="CHEBI:30616"/>
    </ligand>
</feature>
<dbReference type="Pfam" id="PF01256">
    <property type="entry name" value="Carb_kinase"/>
    <property type="match status" value="2"/>
</dbReference>
<dbReference type="Gene3D" id="3.40.1190.20">
    <property type="match status" value="2"/>
</dbReference>
<dbReference type="PANTHER" id="PTHR12592:SF0">
    <property type="entry name" value="ATP-DEPENDENT (S)-NAD(P)H-HYDRATE DEHYDRATASE"/>
    <property type="match status" value="1"/>
</dbReference>
<evidence type="ECO:0000259" key="8">
    <source>
        <dbReference type="PROSITE" id="PS51383"/>
    </source>
</evidence>
<dbReference type="GO" id="GO:0005524">
    <property type="term" value="F:ATP binding"/>
    <property type="evidence" value="ECO:0007669"/>
    <property type="project" value="UniProtKB-KW"/>
</dbReference>
<dbReference type="OrthoDB" id="8110916at2759"/>
<dbReference type="PROSITE" id="PS01050">
    <property type="entry name" value="YJEF_C_2"/>
    <property type="match status" value="1"/>
</dbReference>
<dbReference type="SUPFAM" id="SSF53613">
    <property type="entry name" value="Ribokinase-like"/>
    <property type="match status" value="2"/>
</dbReference>
<feature type="binding site" evidence="6">
    <location>
        <begin position="218"/>
        <end position="224"/>
    </location>
    <ligand>
        <name>(6S)-NADPHX</name>
        <dbReference type="ChEBI" id="CHEBI:64076"/>
    </ligand>
</feature>
<dbReference type="InterPro" id="IPR000631">
    <property type="entry name" value="CARKD"/>
</dbReference>
<keyword evidence="11" id="KW-1185">Reference proteome</keyword>
<evidence type="ECO:0000313" key="11">
    <source>
        <dbReference type="Proteomes" id="UP001429100"/>
    </source>
</evidence>
<dbReference type="EMBL" id="LN877953">
    <property type="protein sequence ID" value="CUV07351.1"/>
    <property type="molecule type" value="Genomic_DNA"/>
</dbReference>
<sequence length="547" mass="61187">MNGFLSCFRKEVIAASNSEDSTKIFTSDETGIKLPKKSGYKFEYLWYPPISQGKLIDSVRYTIPQLSSDLRKGNLGRIGIIGGSKEYTGAPYFAGISSLKLGADLCHIFCTPEAAVPIKTYSPELIVHPLFPSYGELSKEEARNKSIDLIRPWLGKMDVIIIGCGLGREKDIAFITAELIKICRCLSIPIVVDADGLYVIAQQPELISGYKHCILTPNLVEFFRLEKSVKNKETNDTKNGNSSNNNNKSNSDIDHGTTLLSHIEISDKISRVNLSTDSSINIPRVLPLGINEERLPESLSPCERVPRTEWPSTVEDTVLQMHDDGEEINLFYQTDSINKQNIMVNNARALSSNPLNMCFYEHVLNENCIGVNKTNKRCSQNALNDSQPTVNEEEFLCITNRVFELSKSLGNICIVLKDKIDIITNGDVVAVCNIAGSYKRSAGQGDVLSGVISTLFNWSMQYFTKNREDKQICKYPEVNSAYGSCLIVRLSAYIAFKKKFRSMLASDLIENIPYVFESIFEVNKHDFTEEASLLLLFNEHQSLADDE</sequence>
<keyword evidence="5 6" id="KW-0456">Lyase</keyword>
<feature type="binding site" evidence="6">
    <location>
        <position position="165"/>
    </location>
    <ligand>
        <name>(6S)-NADPHX</name>
        <dbReference type="ChEBI" id="CHEBI:64076"/>
    </ligand>
</feature>
<evidence type="ECO:0000313" key="10">
    <source>
        <dbReference type="EMBL" id="PPS93996.1"/>
    </source>
</evidence>
<evidence type="ECO:0000256" key="1">
    <source>
        <dbReference type="ARBA" id="ARBA00022741"/>
    </source>
</evidence>
<feature type="binding site" evidence="6">
    <location>
        <position position="446"/>
    </location>
    <ligand>
        <name>(6S)-NADPHX</name>
        <dbReference type="ChEBI" id="CHEBI:64076"/>
    </ligand>
</feature>
<dbReference type="VEuPathDB" id="CryptoDB:CHUDEA7_3640"/>
<evidence type="ECO:0000256" key="6">
    <source>
        <dbReference type="HAMAP-Rule" id="MF_03157"/>
    </source>
</evidence>
<evidence type="ECO:0000313" key="9">
    <source>
        <dbReference type="EMBL" id="CUV07351.1"/>
    </source>
</evidence>
<dbReference type="Proteomes" id="UP000199752">
    <property type="component" value="Chromosome 7"/>
</dbReference>
<comment type="cofactor">
    <cofactor evidence="6">
        <name>Mg(2+)</name>
        <dbReference type="ChEBI" id="CHEBI:18420"/>
    </cofactor>
</comment>
<evidence type="ECO:0000256" key="4">
    <source>
        <dbReference type="ARBA" id="ARBA00023027"/>
    </source>
</evidence>
<feature type="region of interest" description="Disordered" evidence="7">
    <location>
        <begin position="233"/>
        <end position="253"/>
    </location>
</feature>
<accession>A0A0S4TKC7</accession>
<dbReference type="VEuPathDB" id="CryptoDB:Chro.70406"/>
<evidence type="ECO:0000256" key="7">
    <source>
        <dbReference type="SAM" id="MobiDB-lite"/>
    </source>
</evidence>
<dbReference type="GO" id="GO:0046496">
    <property type="term" value="P:nicotinamide nucleotide metabolic process"/>
    <property type="evidence" value="ECO:0007669"/>
    <property type="project" value="UniProtKB-UniRule"/>
</dbReference>
<dbReference type="VEuPathDB" id="CryptoDB:GY17_00003083"/>
<dbReference type="EC" id="4.2.1.93" evidence="6"/>
<feature type="compositionally biased region" description="Low complexity" evidence="7">
    <location>
        <begin position="237"/>
        <end position="250"/>
    </location>
</feature>
<dbReference type="HAMAP" id="MF_01965">
    <property type="entry name" value="NADHX_dehydratase"/>
    <property type="match status" value="1"/>
</dbReference>
<feature type="domain" description="YjeF C-terminal" evidence="8">
    <location>
        <begin position="55"/>
        <end position="519"/>
    </location>
</feature>
<reference evidence="9" key="2">
    <citation type="submission" date="2015-08" db="EMBL/GenBank/DDBJ databases">
        <authorList>
            <person name="Babu N.S."/>
            <person name="Beckwith C.J."/>
            <person name="Beseler K.G."/>
            <person name="Brison A."/>
            <person name="Carone J.V."/>
            <person name="Caskin T.P."/>
            <person name="Diamond M."/>
            <person name="Durham M.E."/>
            <person name="Foxe J.M."/>
            <person name="Go M."/>
            <person name="Henderson B.A."/>
            <person name="Jones I.B."/>
            <person name="McGettigan J.A."/>
            <person name="Micheletti S.J."/>
            <person name="Nasrallah M.E."/>
            <person name="Ortiz D."/>
            <person name="Piller C.R."/>
            <person name="Privatt S.R."/>
            <person name="Schneider S.L."/>
            <person name="Sharp S."/>
            <person name="Smith T.C."/>
            <person name="Stanton J.D."/>
            <person name="Ullery H.E."/>
            <person name="Wilson R.J."/>
            <person name="Serrano M.G."/>
            <person name="Buck G."/>
            <person name="Lee V."/>
            <person name="Wang Y."/>
            <person name="Carvalho R."/>
            <person name="Voegtly L."/>
            <person name="Shi R."/>
            <person name="Duckworth R."/>
            <person name="Johnson A."/>
            <person name="Loviza R."/>
            <person name="Walstead R."/>
            <person name="Shah Z."/>
            <person name="Kiflezghi M."/>
            <person name="Wade K."/>
            <person name="Ball S.L."/>
            <person name="Bradley K.W."/>
            <person name="Asai D.J."/>
            <person name="Bowman C.A."/>
            <person name="Russell D.A."/>
            <person name="Pope W.H."/>
            <person name="Jacobs-Sera D."/>
            <person name="Hendrix R.W."/>
            <person name="Hatfull G.F."/>
        </authorList>
    </citation>
    <scope>NUCLEOTIDE SEQUENCE [LARGE SCALE GENOMIC DNA]</scope>
</reference>